<dbReference type="GO" id="GO:0004222">
    <property type="term" value="F:metalloendopeptidase activity"/>
    <property type="evidence" value="ECO:0007669"/>
    <property type="project" value="TreeGrafter"/>
</dbReference>
<reference evidence="2" key="1">
    <citation type="submission" date="2020-05" db="EMBL/GenBank/DDBJ databases">
        <authorList>
            <person name="Chiriac C."/>
            <person name="Salcher M."/>
            <person name="Ghai R."/>
            <person name="Kavagutti S V."/>
        </authorList>
    </citation>
    <scope>NUCLEOTIDE SEQUENCE</scope>
</reference>
<dbReference type="InterPro" id="IPR050570">
    <property type="entry name" value="Cell_wall_metabolism_enzyme"/>
</dbReference>
<sequence length="224" mass="24144">MRWGLRTTVTICVAAINLLLALLSPTKLLAADSSSTDSALPTQIAYVFPFSKIAVTYPSDHIDYPAADVVGCFAHVLAPTAGTITQTRTIDKWTKVSDTPGTRGGKTITLIGDDNVRYYFAHLGRVKVATGQRVSAGDWIGVMGSSGNARITRCHTHFGISRVCPVVEAYLLQGEIWPQRFLNAWRVGEQLSPANAATRLLKQDPLGCTRSRADTQAALAQKTG</sequence>
<dbReference type="AlphaFoldDB" id="A0A6J7FJG2"/>
<evidence type="ECO:0000313" key="3">
    <source>
        <dbReference type="EMBL" id="CAB4959194.1"/>
    </source>
</evidence>
<dbReference type="InterPro" id="IPR011055">
    <property type="entry name" value="Dup_hybrid_motif"/>
</dbReference>
<dbReference type="EMBL" id="CAFBNR010000015">
    <property type="protein sequence ID" value="CAB4959194.1"/>
    <property type="molecule type" value="Genomic_DNA"/>
</dbReference>
<dbReference type="InterPro" id="IPR016047">
    <property type="entry name" value="M23ase_b-sheet_dom"/>
</dbReference>
<dbReference type="EMBL" id="CAFBMJ010000010">
    <property type="protein sequence ID" value="CAB4893565.1"/>
    <property type="molecule type" value="Genomic_DNA"/>
</dbReference>
<dbReference type="PANTHER" id="PTHR21666:SF270">
    <property type="entry name" value="MUREIN HYDROLASE ACTIVATOR ENVC"/>
    <property type="match status" value="1"/>
</dbReference>
<protein>
    <submittedName>
        <fullName evidence="2">Unannotated protein</fullName>
    </submittedName>
</protein>
<organism evidence="2">
    <name type="scientific">freshwater metagenome</name>
    <dbReference type="NCBI Taxonomy" id="449393"/>
    <lineage>
        <taxon>unclassified sequences</taxon>
        <taxon>metagenomes</taxon>
        <taxon>ecological metagenomes</taxon>
    </lineage>
</organism>
<dbReference type="PANTHER" id="PTHR21666">
    <property type="entry name" value="PEPTIDASE-RELATED"/>
    <property type="match status" value="1"/>
</dbReference>
<feature type="domain" description="M23ase beta-sheet core" evidence="1">
    <location>
        <begin position="75"/>
        <end position="162"/>
    </location>
</feature>
<proteinExistence type="predicted"/>
<evidence type="ECO:0000259" key="1">
    <source>
        <dbReference type="Pfam" id="PF01551"/>
    </source>
</evidence>
<dbReference type="Pfam" id="PF01551">
    <property type="entry name" value="Peptidase_M23"/>
    <property type="match status" value="1"/>
</dbReference>
<evidence type="ECO:0000313" key="2">
    <source>
        <dbReference type="EMBL" id="CAB4893565.1"/>
    </source>
</evidence>
<gene>
    <name evidence="2" type="ORF">UFOPK3573_00258</name>
    <name evidence="3" type="ORF">UFOPK3879_00482</name>
</gene>
<dbReference type="SUPFAM" id="SSF51261">
    <property type="entry name" value="Duplicated hybrid motif"/>
    <property type="match status" value="1"/>
</dbReference>
<dbReference type="CDD" id="cd12797">
    <property type="entry name" value="M23_peptidase"/>
    <property type="match status" value="1"/>
</dbReference>
<name>A0A6J7FJG2_9ZZZZ</name>
<accession>A0A6J7FJG2</accession>
<dbReference type="Gene3D" id="2.70.70.10">
    <property type="entry name" value="Glucose Permease (Domain IIA)"/>
    <property type="match status" value="1"/>
</dbReference>